<evidence type="ECO:0000256" key="2">
    <source>
        <dbReference type="ARBA" id="ARBA00022603"/>
    </source>
</evidence>
<keyword evidence="2 8" id="KW-0489">Methyltransferase</keyword>
<evidence type="ECO:0000256" key="3">
    <source>
        <dbReference type="ARBA" id="ARBA00023015"/>
    </source>
</evidence>
<sequence>MTTQAADNKMAYATPSARWRAIVNRDAAATCFVYGVRTTKIYCRPRCPARLARRANVIFYDTPAQAEKAGYRPCKRCKPEDLRAPTDPHVRLAQKACETMTLAALAGGEKQRPTLQDLASEAGLTPSHFHRVFKKVVGVTPGKYARDLLEGKTFQKKLPDGTIIGWPPVGPIGTTTSAQLQPQTQAQTPPSIPVPTTVPAAVQGIGLDLSNQSTGHDPAAVGIDWNEFDLMLAATTGGARPQMDYIGNGGFCISATDHHHLDPSTVIDGSMFSANPQSGSHHHLGFPEYVNDTVDFSLGTPLFDSPALTTRPTSVPSSQQSLSPTDSPPLFDSCDSPLLFEDVDWMDNPGLPLTWKV</sequence>
<organism evidence="8 9">
    <name type="scientific">Coccidioides immitis RMSCC 2394</name>
    <dbReference type="NCBI Taxonomy" id="404692"/>
    <lineage>
        <taxon>Eukaryota</taxon>
        <taxon>Fungi</taxon>
        <taxon>Dikarya</taxon>
        <taxon>Ascomycota</taxon>
        <taxon>Pezizomycotina</taxon>
        <taxon>Eurotiomycetes</taxon>
        <taxon>Eurotiomycetidae</taxon>
        <taxon>Onygenales</taxon>
        <taxon>Onygenaceae</taxon>
        <taxon>Coccidioides</taxon>
    </lineage>
</organism>
<dbReference type="GO" id="GO:0008270">
    <property type="term" value="F:zinc ion binding"/>
    <property type="evidence" value="ECO:0007669"/>
    <property type="project" value="InterPro"/>
</dbReference>
<feature type="domain" description="HTH araC/xylS-type" evidence="7">
    <location>
        <begin position="105"/>
        <end position="147"/>
    </location>
</feature>
<keyword evidence="3" id="KW-0805">Transcription regulation</keyword>
<dbReference type="STRING" id="404692.A0A0J6Y5T6"/>
<keyword evidence="4" id="KW-0010">Activator</keyword>
<evidence type="ECO:0000313" key="9">
    <source>
        <dbReference type="Proteomes" id="UP000054565"/>
    </source>
</evidence>
<proteinExistence type="predicted"/>
<comment type="cofactor">
    <cofactor evidence="1">
        <name>Zn(2+)</name>
        <dbReference type="ChEBI" id="CHEBI:29105"/>
    </cofactor>
</comment>
<evidence type="ECO:0000256" key="1">
    <source>
        <dbReference type="ARBA" id="ARBA00001947"/>
    </source>
</evidence>
<dbReference type="OrthoDB" id="2447880at2759"/>
<feature type="region of interest" description="Disordered" evidence="6">
    <location>
        <begin position="307"/>
        <end position="328"/>
    </location>
</feature>
<dbReference type="GO" id="GO:0003700">
    <property type="term" value="F:DNA-binding transcription factor activity"/>
    <property type="evidence" value="ECO:0007669"/>
    <property type="project" value="InterPro"/>
</dbReference>
<dbReference type="SUPFAM" id="SSF46689">
    <property type="entry name" value="Homeodomain-like"/>
    <property type="match status" value="1"/>
</dbReference>
<protein>
    <submittedName>
        <fullName evidence="8">O6-methylguanine-DNA methyltransferase</fullName>
    </submittedName>
</protein>
<name>A0A0J6Y5T6_COCIT</name>
<dbReference type="Pfam" id="PF00165">
    <property type="entry name" value="HTH_AraC"/>
    <property type="match status" value="1"/>
</dbReference>
<dbReference type="InterPro" id="IPR035451">
    <property type="entry name" value="Ada-like_dom_sf"/>
</dbReference>
<evidence type="ECO:0000256" key="4">
    <source>
        <dbReference type="ARBA" id="ARBA00023159"/>
    </source>
</evidence>
<evidence type="ECO:0000256" key="6">
    <source>
        <dbReference type="SAM" id="MobiDB-lite"/>
    </source>
</evidence>
<keyword evidence="8" id="KW-0808">Transferase</keyword>
<feature type="compositionally biased region" description="Polar residues" evidence="6">
    <location>
        <begin position="307"/>
        <end position="325"/>
    </location>
</feature>
<dbReference type="InterPro" id="IPR004026">
    <property type="entry name" value="Ada_DNA_repair_Zn-bd"/>
</dbReference>
<gene>
    <name evidence="8" type="ORF">CIRG_02797</name>
</gene>
<dbReference type="AlphaFoldDB" id="A0A0J6Y5T6"/>
<dbReference type="PROSITE" id="PS01124">
    <property type="entry name" value="HTH_ARAC_FAMILY_2"/>
    <property type="match status" value="1"/>
</dbReference>
<dbReference type="GO" id="GO:0043565">
    <property type="term" value="F:sequence-specific DNA binding"/>
    <property type="evidence" value="ECO:0007669"/>
    <property type="project" value="InterPro"/>
</dbReference>
<evidence type="ECO:0000313" key="8">
    <source>
        <dbReference type="EMBL" id="KMP03105.1"/>
    </source>
</evidence>
<accession>A0A0J6Y5T6</accession>
<dbReference type="GO" id="GO:0008168">
    <property type="term" value="F:methyltransferase activity"/>
    <property type="evidence" value="ECO:0007669"/>
    <property type="project" value="UniProtKB-KW"/>
</dbReference>
<dbReference type="EMBL" id="DS028094">
    <property type="protein sequence ID" value="KMP03105.1"/>
    <property type="molecule type" value="Genomic_DNA"/>
</dbReference>
<reference evidence="9" key="1">
    <citation type="journal article" date="2010" name="Genome Res.">
        <title>Population genomic sequencing of Coccidioides fungi reveals recent hybridization and transposon control.</title>
        <authorList>
            <person name="Neafsey D.E."/>
            <person name="Barker B.M."/>
            <person name="Sharpton T.J."/>
            <person name="Stajich J.E."/>
            <person name="Park D.J."/>
            <person name="Whiston E."/>
            <person name="Hung C.-Y."/>
            <person name="McMahan C."/>
            <person name="White J."/>
            <person name="Sykes S."/>
            <person name="Heiman D."/>
            <person name="Young S."/>
            <person name="Zeng Q."/>
            <person name="Abouelleil A."/>
            <person name="Aftuck L."/>
            <person name="Bessette D."/>
            <person name="Brown A."/>
            <person name="FitzGerald M."/>
            <person name="Lui A."/>
            <person name="Macdonald J.P."/>
            <person name="Priest M."/>
            <person name="Orbach M.J."/>
            <person name="Galgiani J.N."/>
            <person name="Kirkland T.N."/>
            <person name="Cole G.T."/>
            <person name="Birren B.W."/>
            <person name="Henn M.R."/>
            <person name="Taylor J.W."/>
            <person name="Rounsley S.D."/>
        </authorList>
    </citation>
    <scope>NUCLEOTIDE SEQUENCE [LARGE SCALE GENOMIC DNA]</scope>
    <source>
        <strain evidence="9">RMSCC 2394</strain>
    </source>
</reference>
<keyword evidence="5" id="KW-0804">Transcription</keyword>
<dbReference type="Proteomes" id="UP000054565">
    <property type="component" value="Unassembled WGS sequence"/>
</dbReference>
<dbReference type="InterPro" id="IPR009057">
    <property type="entry name" value="Homeodomain-like_sf"/>
</dbReference>
<dbReference type="GO" id="GO:0006281">
    <property type="term" value="P:DNA repair"/>
    <property type="evidence" value="ECO:0007669"/>
    <property type="project" value="InterPro"/>
</dbReference>
<evidence type="ECO:0000256" key="5">
    <source>
        <dbReference type="ARBA" id="ARBA00023163"/>
    </source>
</evidence>
<dbReference type="Pfam" id="PF02805">
    <property type="entry name" value="Ada_Zn_binding"/>
    <property type="match status" value="1"/>
</dbReference>
<dbReference type="GO" id="GO:0032259">
    <property type="term" value="P:methylation"/>
    <property type="evidence" value="ECO:0007669"/>
    <property type="project" value="UniProtKB-KW"/>
</dbReference>
<dbReference type="Gene3D" id="1.10.10.60">
    <property type="entry name" value="Homeodomain-like"/>
    <property type="match status" value="1"/>
</dbReference>
<dbReference type="InterPro" id="IPR018060">
    <property type="entry name" value="HTH_AraC"/>
</dbReference>
<evidence type="ECO:0000259" key="7">
    <source>
        <dbReference type="PROSITE" id="PS01124"/>
    </source>
</evidence>
<dbReference type="SUPFAM" id="SSF57884">
    <property type="entry name" value="Ada DNA repair protein, N-terminal domain (N-Ada 10)"/>
    <property type="match status" value="1"/>
</dbReference>
<dbReference type="Gene3D" id="3.40.10.10">
    <property type="entry name" value="DNA Methylphosphotriester Repair Domain"/>
    <property type="match status" value="1"/>
</dbReference>